<proteinExistence type="predicted"/>
<sequence length="326" mass="38585">MKYISLIFFLGYLNNLSAQDFMTDTCHLKGAIKSIIYEEQTYFSPDEIETRETLHYVFNKQNRTVKIDRSLYLEFQGESFNSSIERKFDNSGVRYSSEIFRQDHKVFSITDFIYDANGQLIQSNYFHENHKMKVNTTSYKYNELNQLIELKSGIESGEVFTENFKYDELGNKIYHADLSSTSRKYKFWTFNTRNLLTEEKYLDSNWASRTTFYIDSDNKIDSRSVEDFSKNVYTEESYIYLYKYDDAGQLVEKIETTANGKIVLKRTYTNNSHGDPINEVVFFSESNKADTISYEYIYDDNMNWISKITKINGDLFKIESNKITYF</sequence>
<evidence type="ECO:0008006" key="3">
    <source>
        <dbReference type="Google" id="ProtNLM"/>
    </source>
</evidence>
<dbReference type="RefSeq" id="WP_343789346.1">
    <property type="nucleotide sequence ID" value="NZ_BAAAFH010000022.1"/>
</dbReference>
<accession>A0ABN1MT03</accession>
<dbReference type="Gene3D" id="2.180.10.10">
    <property type="entry name" value="RHS repeat-associated core"/>
    <property type="match status" value="1"/>
</dbReference>
<gene>
    <name evidence="1" type="ORF">GCM10009118_28710</name>
</gene>
<dbReference type="Proteomes" id="UP001501126">
    <property type="component" value="Unassembled WGS sequence"/>
</dbReference>
<evidence type="ECO:0000313" key="1">
    <source>
        <dbReference type="EMBL" id="GAA0876461.1"/>
    </source>
</evidence>
<reference evidence="1 2" key="1">
    <citation type="journal article" date="2019" name="Int. J. Syst. Evol. Microbiol.">
        <title>The Global Catalogue of Microorganisms (GCM) 10K type strain sequencing project: providing services to taxonomists for standard genome sequencing and annotation.</title>
        <authorList>
            <consortium name="The Broad Institute Genomics Platform"/>
            <consortium name="The Broad Institute Genome Sequencing Center for Infectious Disease"/>
            <person name="Wu L."/>
            <person name="Ma J."/>
        </authorList>
    </citation>
    <scope>NUCLEOTIDE SEQUENCE [LARGE SCALE GENOMIC DNA]</scope>
    <source>
        <strain evidence="1 2">JCM 16083</strain>
    </source>
</reference>
<evidence type="ECO:0000313" key="2">
    <source>
        <dbReference type="Proteomes" id="UP001501126"/>
    </source>
</evidence>
<name>A0ABN1MT03_9FLAO</name>
<organism evidence="1 2">
    <name type="scientific">Wandonia haliotis</name>
    <dbReference type="NCBI Taxonomy" id="574963"/>
    <lineage>
        <taxon>Bacteria</taxon>
        <taxon>Pseudomonadati</taxon>
        <taxon>Bacteroidota</taxon>
        <taxon>Flavobacteriia</taxon>
        <taxon>Flavobacteriales</taxon>
        <taxon>Crocinitomicaceae</taxon>
        <taxon>Wandonia</taxon>
    </lineage>
</organism>
<keyword evidence="2" id="KW-1185">Reference proteome</keyword>
<protein>
    <recommendedName>
        <fullName evidence="3">Sugar-binding protein</fullName>
    </recommendedName>
</protein>
<dbReference type="EMBL" id="BAAAFH010000022">
    <property type="protein sequence ID" value="GAA0876461.1"/>
    <property type="molecule type" value="Genomic_DNA"/>
</dbReference>
<comment type="caution">
    <text evidence="1">The sequence shown here is derived from an EMBL/GenBank/DDBJ whole genome shotgun (WGS) entry which is preliminary data.</text>
</comment>